<dbReference type="Proteomes" id="UP000030647">
    <property type="component" value="Unassembled WGS sequence"/>
</dbReference>
<accession>U4TRG1</accession>
<sequence>MAEVPLLPGERIDQLRSGGIEMIQNGSVFAFSLDAVLLAAFAQVPPRGRIVDLGAGNGAVGLFVARRTQAHIDLVELQPLLADMAQRSVALNDLSGQVTVHNIAMQQVPGLIPKDSVDTVLTNPPYFKNAPASIKNPNAHLAVARHELAVSLDEVAAVSADLLKYQGKLFMVHRPERLDEILPALTRHGLAPKRLRFIFPKPGREANMLLIEAIRGGKPNGVRILPPLLVHDAQGHYTPEVDHVLHGK</sequence>
<feature type="domain" description="Methyltransferase small" evidence="1">
    <location>
        <begin position="36"/>
        <end position="149"/>
    </location>
</feature>
<evidence type="ECO:0000259" key="1">
    <source>
        <dbReference type="Pfam" id="PF05175"/>
    </source>
</evidence>
<evidence type="ECO:0000313" key="3">
    <source>
        <dbReference type="Proteomes" id="UP000030647"/>
    </source>
</evidence>
<gene>
    <name evidence="2" type="primary">yabB</name>
    <name evidence="2" type="ORF">L248_0894</name>
</gene>
<dbReference type="HOGENOM" id="CLU_061983_3_0_9"/>
<dbReference type="CDD" id="cd02440">
    <property type="entry name" value="AdoMet_MTases"/>
    <property type="match status" value="1"/>
</dbReference>
<dbReference type="eggNOG" id="COG4123">
    <property type="taxonomic scope" value="Bacteria"/>
</dbReference>
<dbReference type="GO" id="GO:0003676">
    <property type="term" value="F:nucleic acid binding"/>
    <property type="evidence" value="ECO:0007669"/>
    <property type="project" value="InterPro"/>
</dbReference>
<dbReference type="RefSeq" id="WP_022530226.1">
    <property type="nucleotide sequence ID" value="NZ_KI271597.1"/>
</dbReference>
<reference evidence="3" key="1">
    <citation type="journal article" date="2013" name="Genome Announc.">
        <title>Whole-Genome Sequencing of Lactobacillus shenzhenensis Strain LY-73T.</title>
        <authorList>
            <person name="Lin Z."/>
            <person name="Liu Z."/>
            <person name="Yang R."/>
            <person name="Zou Y."/>
            <person name="Wan D."/>
            <person name="Chen J."/>
            <person name="Guo M."/>
            <person name="Zhao J."/>
            <person name="Fang C."/>
            <person name="Yang R."/>
            <person name="Liu F."/>
        </authorList>
    </citation>
    <scope>NUCLEOTIDE SEQUENCE [LARGE SCALE GENOMIC DNA]</scope>
    <source>
        <strain evidence="3">LY-73</strain>
    </source>
</reference>
<name>U4TRG1_9LACO</name>
<dbReference type="PANTHER" id="PTHR47739:SF1">
    <property type="entry name" value="TRNA1(VAL) (ADENINE(37)-N6)-METHYLTRANSFERASE"/>
    <property type="match status" value="1"/>
</dbReference>
<proteinExistence type="predicted"/>
<dbReference type="STRING" id="1231336.L248_0894"/>
<dbReference type="PROSITE" id="PS00092">
    <property type="entry name" value="N6_MTASE"/>
    <property type="match status" value="1"/>
</dbReference>
<dbReference type="InterPro" id="IPR050210">
    <property type="entry name" value="tRNA_Adenine-N(6)_MTase"/>
</dbReference>
<dbReference type="PANTHER" id="PTHR47739">
    <property type="entry name" value="TRNA1(VAL) (ADENINE(37)-N6)-METHYLTRANSFERASE"/>
    <property type="match status" value="1"/>
</dbReference>
<evidence type="ECO:0000313" key="2">
    <source>
        <dbReference type="EMBL" id="ERL64483.1"/>
    </source>
</evidence>
<dbReference type="InterPro" id="IPR007848">
    <property type="entry name" value="Small_mtfrase_dom"/>
</dbReference>
<dbReference type="Pfam" id="PF05175">
    <property type="entry name" value="MTS"/>
    <property type="match status" value="1"/>
</dbReference>
<keyword evidence="3" id="KW-1185">Reference proteome</keyword>
<protein>
    <submittedName>
        <fullName evidence="2">YabB</fullName>
    </submittedName>
</protein>
<dbReference type="GO" id="GO:0008170">
    <property type="term" value="F:N-methyltransferase activity"/>
    <property type="evidence" value="ECO:0007669"/>
    <property type="project" value="UniProtKB-ARBA"/>
</dbReference>
<dbReference type="GO" id="GO:0032259">
    <property type="term" value="P:methylation"/>
    <property type="evidence" value="ECO:0007669"/>
    <property type="project" value="InterPro"/>
</dbReference>
<dbReference type="InterPro" id="IPR029063">
    <property type="entry name" value="SAM-dependent_MTases_sf"/>
</dbReference>
<dbReference type="InterPro" id="IPR002052">
    <property type="entry name" value="DNA_methylase_N6_adenine_CS"/>
</dbReference>
<dbReference type="SUPFAM" id="SSF53335">
    <property type="entry name" value="S-adenosyl-L-methionine-dependent methyltransferases"/>
    <property type="match status" value="1"/>
</dbReference>
<dbReference type="OrthoDB" id="9777257at2"/>
<dbReference type="AlphaFoldDB" id="U4TRG1"/>
<dbReference type="EMBL" id="KI271597">
    <property type="protein sequence ID" value="ERL64483.1"/>
    <property type="molecule type" value="Genomic_DNA"/>
</dbReference>
<dbReference type="Gene3D" id="3.40.50.150">
    <property type="entry name" value="Vaccinia Virus protein VP39"/>
    <property type="match status" value="1"/>
</dbReference>
<dbReference type="GO" id="GO:0008757">
    <property type="term" value="F:S-adenosylmethionine-dependent methyltransferase activity"/>
    <property type="evidence" value="ECO:0007669"/>
    <property type="project" value="UniProtKB-ARBA"/>
</dbReference>
<organism evidence="2 3">
    <name type="scientific">Schleiferilactobacillus shenzhenensis LY-73</name>
    <dbReference type="NCBI Taxonomy" id="1231336"/>
    <lineage>
        <taxon>Bacteria</taxon>
        <taxon>Bacillati</taxon>
        <taxon>Bacillota</taxon>
        <taxon>Bacilli</taxon>
        <taxon>Lactobacillales</taxon>
        <taxon>Lactobacillaceae</taxon>
        <taxon>Schleiferilactobacillus</taxon>
    </lineage>
</organism>